<dbReference type="EMBL" id="PGET01000001">
    <property type="protein sequence ID" value="PJJ30467.1"/>
    <property type="molecule type" value="Genomic_DNA"/>
</dbReference>
<dbReference type="Pfam" id="PF00528">
    <property type="entry name" value="BPD_transp_1"/>
    <property type="match status" value="1"/>
</dbReference>
<evidence type="ECO:0000256" key="5">
    <source>
        <dbReference type="ARBA" id="ARBA00022989"/>
    </source>
</evidence>
<comment type="caution">
    <text evidence="9">The sequence shown here is derived from an EMBL/GenBank/DDBJ whole genome shotgun (WGS) entry which is preliminary data.</text>
</comment>
<feature type="domain" description="ABC transmembrane type-1" evidence="8">
    <location>
        <begin position="88"/>
        <end position="308"/>
    </location>
</feature>
<proteinExistence type="inferred from homology"/>
<dbReference type="Proteomes" id="UP000231092">
    <property type="component" value="Unassembled WGS sequence"/>
</dbReference>
<keyword evidence="5 7" id="KW-1133">Transmembrane helix</keyword>
<dbReference type="OrthoDB" id="384651at2"/>
<dbReference type="SUPFAM" id="SSF161098">
    <property type="entry name" value="MetI-like"/>
    <property type="match status" value="1"/>
</dbReference>
<dbReference type="GO" id="GO:0005886">
    <property type="term" value="C:plasma membrane"/>
    <property type="evidence" value="ECO:0007669"/>
    <property type="project" value="UniProtKB-SubCell"/>
</dbReference>
<reference evidence="9 10" key="1">
    <citation type="submission" date="2017-11" db="EMBL/GenBank/DDBJ databases">
        <title>Understudied soil microbes with underappreciated capabilities: Untangling the Clostridium saccharolyticum group.</title>
        <authorList>
            <person name="Leschine S."/>
        </authorList>
    </citation>
    <scope>NUCLEOTIDE SEQUENCE [LARGE SCALE GENOMIC DNA]</scope>
    <source>
        <strain evidence="9 10">18A</strain>
    </source>
</reference>
<feature type="transmembrane region" description="Helical" evidence="7">
    <location>
        <begin position="92"/>
        <end position="113"/>
    </location>
</feature>
<dbReference type="InterPro" id="IPR050809">
    <property type="entry name" value="UgpAE/MalFG_permease"/>
</dbReference>
<dbReference type="PANTHER" id="PTHR43227">
    <property type="entry name" value="BLL4140 PROTEIN"/>
    <property type="match status" value="1"/>
</dbReference>
<feature type="transmembrane region" description="Helical" evidence="7">
    <location>
        <begin position="199"/>
        <end position="216"/>
    </location>
</feature>
<feature type="transmembrane region" description="Helical" evidence="7">
    <location>
        <begin position="24"/>
        <end position="42"/>
    </location>
</feature>
<keyword evidence="2 7" id="KW-0813">Transport</keyword>
<name>A0A2M8ZAK1_9FIRM</name>
<organism evidence="9 10">
    <name type="scientific">[Clostridium] celerecrescens 18A</name>
    <dbReference type="NCBI Taxonomy" id="1286362"/>
    <lineage>
        <taxon>Bacteria</taxon>
        <taxon>Bacillati</taxon>
        <taxon>Bacillota</taxon>
        <taxon>Clostridia</taxon>
        <taxon>Lachnospirales</taxon>
        <taxon>Lachnospiraceae</taxon>
        <taxon>Lacrimispora</taxon>
    </lineage>
</organism>
<dbReference type="PROSITE" id="PS50928">
    <property type="entry name" value="ABC_TM1"/>
    <property type="match status" value="1"/>
</dbReference>
<keyword evidence="4 7" id="KW-0812">Transmembrane</keyword>
<accession>A0A2M8ZAK1</accession>
<dbReference type="Gene3D" id="1.10.3720.10">
    <property type="entry name" value="MetI-like"/>
    <property type="match status" value="1"/>
</dbReference>
<sequence>METEEIKMREPQTNKIWRAVRKDWRLYVLLLPLVIWFAMWAYKPMGGLLIAFKRFDPQFGVWGSEFKGIDNFINLVSGVNKVEFWQAFRNTFIISAYSLIFGFPVPIILALLFAEIGNDTVRKLTQTATYLPHFLSEVTITGIALMLVYSGVRSTGIIASLLQQIGLIDPGVSIMQKSNYFRPLYIMVGIWKESGYNSIVYFAAIMGISPTLYEALKVDGGNKFQEIRFITFPGMAPTLIIMIIMRIGSMLTIGYERVLLLYNANIYVTADVLSTFEQRIGILSGNYGIGAAVSLFNSLIAFALVIGANTISKNISETSLW</sequence>
<dbReference type="GO" id="GO:0055085">
    <property type="term" value="P:transmembrane transport"/>
    <property type="evidence" value="ECO:0007669"/>
    <property type="project" value="InterPro"/>
</dbReference>
<evidence type="ECO:0000313" key="10">
    <source>
        <dbReference type="Proteomes" id="UP000231092"/>
    </source>
</evidence>
<feature type="transmembrane region" description="Helical" evidence="7">
    <location>
        <begin position="134"/>
        <end position="152"/>
    </location>
</feature>
<evidence type="ECO:0000259" key="8">
    <source>
        <dbReference type="PROSITE" id="PS50928"/>
    </source>
</evidence>
<gene>
    <name evidence="9" type="ORF">H171_4073</name>
</gene>
<dbReference type="InterPro" id="IPR000515">
    <property type="entry name" value="MetI-like"/>
</dbReference>
<keyword evidence="6 7" id="KW-0472">Membrane</keyword>
<evidence type="ECO:0000256" key="2">
    <source>
        <dbReference type="ARBA" id="ARBA00022448"/>
    </source>
</evidence>
<feature type="transmembrane region" description="Helical" evidence="7">
    <location>
        <begin position="288"/>
        <end position="311"/>
    </location>
</feature>
<dbReference type="InterPro" id="IPR035906">
    <property type="entry name" value="MetI-like_sf"/>
</dbReference>
<dbReference type="PANTHER" id="PTHR43227:SF11">
    <property type="entry name" value="BLL4140 PROTEIN"/>
    <property type="match status" value="1"/>
</dbReference>
<evidence type="ECO:0000313" key="9">
    <source>
        <dbReference type="EMBL" id="PJJ30467.1"/>
    </source>
</evidence>
<evidence type="ECO:0000256" key="7">
    <source>
        <dbReference type="RuleBase" id="RU363032"/>
    </source>
</evidence>
<feature type="transmembrane region" description="Helical" evidence="7">
    <location>
        <begin position="228"/>
        <end position="247"/>
    </location>
</feature>
<dbReference type="AlphaFoldDB" id="A0A2M8ZAK1"/>
<protein>
    <submittedName>
        <fullName evidence="9">Putative aldouronate transport system permease protein</fullName>
    </submittedName>
</protein>
<comment type="similarity">
    <text evidence="7">Belongs to the binding-protein-dependent transport system permease family.</text>
</comment>
<dbReference type="RefSeq" id="WP_100306722.1">
    <property type="nucleotide sequence ID" value="NZ_PGET01000001.1"/>
</dbReference>
<keyword evidence="3" id="KW-1003">Cell membrane</keyword>
<dbReference type="CDD" id="cd06261">
    <property type="entry name" value="TM_PBP2"/>
    <property type="match status" value="1"/>
</dbReference>
<evidence type="ECO:0000256" key="4">
    <source>
        <dbReference type="ARBA" id="ARBA00022692"/>
    </source>
</evidence>
<comment type="subcellular location">
    <subcellularLocation>
        <location evidence="1 7">Cell membrane</location>
        <topology evidence="1 7">Multi-pass membrane protein</topology>
    </subcellularLocation>
</comment>
<evidence type="ECO:0000256" key="6">
    <source>
        <dbReference type="ARBA" id="ARBA00023136"/>
    </source>
</evidence>
<evidence type="ECO:0000256" key="1">
    <source>
        <dbReference type="ARBA" id="ARBA00004651"/>
    </source>
</evidence>
<evidence type="ECO:0000256" key="3">
    <source>
        <dbReference type="ARBA" id="ARBA00022475"/>
    </source>
</evidence>